<dbReference type="InterPro" id="IPR052104">
    <property type="entry name" value="Mito_Release_Factor_mL62"/>
</dbReference>
<dbReference type="PROSITE" id="PS00745">
    <property type="entry name" value="RF_PROK_I"/>
    <property type="match status" value="1"/>
</dbReference>
<gene>
    <name evidence="2" type="ORF">J3Q64DRAFT_1442760</name>
</gene>
<proteinExistence type="predicted"/>
<dbReference type="InterPro" id="IPR000352">
    <property type="entry name" value="Pep_chain_release_fac_I"/>
</dbReference>
<dbReference type="Pfam" id="PF00472">
    <property type="entry name" value="RF-1"/>
    <property type="match status" value="1"/>
</dbReference>
<protein>
    <recommendedName>
        <fullName evidence="1">Prokaryotic-type class I peptide chain release factors domain-containing protein</fullName>
    </recommendedName>
</protein>
<feature type="domain" description="Prokaryotic-type class I peptide chain release factors" evidence="1">
    <location>
        <begin position="42"/>
        <end position="58"/>
    </location>
</feature>
<evidence type="ECO:0000313" key="2">
    <source>
        <dbReference type="EMBL" id="KAL0089026.1"/>
    </source>
</evidence>
<name>A0ABR3B4B6_PHYBL</name>
<dbReference type="SUPFAM" id="SSF110916">
    <property type="entry name" value="Peptidyl-tRNA hydrolase domain-like"/>
    <property type="match status" value="1"/>
</dbReference>
<evidence type="ECO:0000259" key="1">
    <source>
        <dbReference type="PROSITE" id="PS00745"/>
    </source>
</evidence>
<dbReference type="PANTHER" id="PTHR11075">
    <property type="entry name" value="PEPTIDE CHAIN RELEASE FACTOR"/>
    <property type="match status" value="1"/>
</dbReference>
<dbReference type="Gene3D" id="3.30.160.20">
    <property type="match status" value="1"/>
</dbReference>
<evidence type="ECO:0000313" key="3">
    <source>
        <dbReference type="Proteomes" id="UP001448207"/>
    </source>
</evidence>
<reference evidence="2 3" key="1">
    <citation type="submission" date="2024-04" db="EMBL/GenBank/DDBJ databases">
        <title>Symmetric and asymmetric DNA N6-adenine methylation regulates different biological responses in Mucorales.</title>
        <authorList>
            <consortium name="Lawrence Berkeley National Laboratory"/>
            <person name="Lax C."/>
            <person name="Mondo S.J."/>
            <person name="Osorio-Concepcion M."/>
            <person name="Muszewska A."/>
            <person name="Corrochano-Luque M."/>
            <person name="Gutierrez G."/>
            <person name="Riley R."/>
            <person name="Lipzen A."/>
            <person name="Guo J."/>
            <person name="Hundley H."/>
            <person name="Amirebrahimi M."/>
            <person name="Ng V."/>
            <person name="Lorenzo-Gutierrez D."/>
            <person name="Binder U."/>
            <person name="Yang J."/>
            <person name="Song Y."/>
            <person name="Canovas D."/>
            <person name="Navarro E."/>
            <person name="Freitag M."/>
            <person name="Gabaldon T."/>
            <person name="Grigoriev I.V."/>
            <person name="Corrochano L.M."/>
            <person name="Nicolas F.E."/>
            <person name="Garre V."/>
        </authorList>
    </citation>
    <scope>NUCLEOTIDE SEQUENCE [LARGE SCALE GENOMIC DNA]</scope>
    <source>
        <strain evidence="2 3">L51</strain>
    </source>
</reference>
<accession>A0ABR3B4B6</accession>
<dbReference type="EMBL" id="JBCLYO010000005">
    <property type="protein sequence ID" value="KAL0089026.1"/>
    <property type="molecule type" value="Genomic_DNA"/>
</dbReference>
<sequence>MLQRFYSSSSGSIWPYAKATEWIKRLSKATIPPKQLQLSFSRSSGPGGQNVNKVSTKVTLRLALQSADWIPAYAKDKLASTKTGDLIITSDRTRSQAKNVEDCYDKLLSQLRLAVAVPKEADSETLARVKHFNLKILDARMLKSDNQTRKVVDGPKEMIIDKLYLSYRNTHLSK</sequence>
<dbReference type="Proteomes" id="UP001448207">
    <property type="component" value="Unassembled WGS sequence"/>
</dbReference>
<organism evidence="2 3">
    <name type="scientific">Phycomyces blakesleeanus</name>
    <dbReference type="NCBI Taxonomy" id="4837"/>
    <lineage>
        <taxon>Eukaryota</taxon>
        <taxon>Fungi</taxon>
        <taxon>Fungi incertae sedis</taxon>
        <taxon>Mucoromycota</taxon>
        <taxon>Mucoromycotina</taxon>
        <taxon>Mucoromycetes</taxon>
        <taxon>Mucorales</taxon>
        <taxon>Phycomycetaceae</taxon>
        <taxon>Phycomyces</taxon>
    </lineage>
</organism>
<comment type="caution">
    <text evidence="2">The sequence shown here is derived from an EMBL/GenBank/DDBJ whole genome shotgun (WGS) entry which is preliminary data.</text>
</comment>
<keyword evidence="3" id="KW-1185">Reference proteome</keyword>
<dbReference type="PANTHER" id="PTHR11075:SF54">
    <property type="entry name" value="LARGE RIBOSOMAL SUBUNIT PROTEIN ML62"/>
    <property type="match status" value="1"/>
</dbReference>